<name>A0A180GIV8_PUCT1</name>
<gene>
    <name evidence="2" type="ORF">PTTG_04998</name>
</gene>
<feature type="compositionally biased region" description="Low complexity" evidence="1">
    <location>
        <begin position="198"/>
        <end position="212"/>
    </location>
</feature>
<reference evidence="3" key="4">
    <citation type="submission" date="2025-05" db="UniProtKB">
        <authorList>
            <consortium name="EnsemblFungi"/>
        </authorList>
    </citation>
    <scope>IDENTIFICATION</scope>
    <source>
        <strain evidence="3">isolate 1-1 / race 1 (BBBD)</strain>
    </source>
</reference>
<reference evidence="2" key="2">
    <citation type="submission" date="2016-05" db="EMBL/GenBank/DDBJ databases">
        <title>Comparative analysis highlights variable genome content of wheat rusts and divergence of the mating loci.</title>
        <authorList>
            <person name="Cuomo C.A."/>
            <person name="Bakkeren G."/>
            <person name="Szabo L."/>
            <person name="Khalil H."/>
            <person name="Joly D."/>
            <person name="Goldberg J."/>
            <person name="Young S."/>
            <person name="Zeng Q."/>
            <person name="Fellers J."/>
        </authorList>
    </citation>
    <scope>NUCLEOTIDE SEQUENCE [LARGE SCALE GENOMIC DNA]</scope>
    <source>
        <strain evidence="2">1-1 BBBD Race 1</strain>
    </source>
</reference>
<protein>
    <submittedName>
        <fullName evidence="2 3">Uncharacterized protein</fullName>
    </submittedName>
</protein>
<sequence length="392" mass="44110">MTTYNRVESWYTDSSYNADEHYENSPFATDPRTFPVRASLSSTAMSSQPYAMIPLPSQFQLYTIEEKRNLEEDVEPCSAVKKRYAESLAVKNGDLIEKSLKSISLIRSRLLQQQESNRKKTSEFQQIRSSIGIVHSLVHLVHDNRCNKTWIEFSTEDYKILSNMKNLKLSKVEKERTPSPNDGGESLSIDEVEPKTPTRVSVASSTARSDSSFGPVRSYKAMSITANVPTTPTKPTATPTSEIYNLYHSQSSEDLSTVADLTSLEQIASVYHHPKPSPQQTQESYYKTQLSKFNLEKSAAISNDHTTQADCKNSPGNFSTTSVAVTLTTAHDHDEWDQHDDMVHTTESASNDERSENSSLRKLSIGPNQSRMMAIKLKQFTRGERNNLIYPS</sequence>
<evidence type="ECO:0000313" key="3">
    <source>
        <dbReference type="EnsemblFungi" id="PTTG_04998-t43_1-p1"/>
    </source>
</evidence>
<evidence type="ECO:0000256" key="1">
    <source>
        <dbReference type="SAM" id="MobiDB-lite"/>
    </source>
</evidence>
<dbReference type="AlphaFoldDB" id="A0A180GIV8"/>
<keyword evidence="4" id="KW-1185">Reference proteome</keyword>
<proteinExistence type="predicted"/>
<dbReference type="OrthoDB" id="2501243at2759"/>
<dbReference type="EnsemblFungi" id="PTTG_04998-t43_1">
    <property type="protein sequence ID" value="PTTG_04998-t43_1-p1"/>
    <property type="gene ID" value="PTTG_04998"/>
</dbReference>
<dbReference type="EMBL" id="ADAS02000061">
    <property type="protein sequence ID" value="OAV92640.1"/>
    <property type="molecule type" value="Genomic_DNA"/>
</dbReference>
<organism evidence="2">
    <name type="scientific">Puccinia triticina (isolate 1-1 / race 1 (BBBD))</name>
    <name type="common">Brown leaf rust fungus</name>
    <dbReference type="NCBI Taxonomy" id="630390"/>
    <lineage>
        <taxon>Eukaryota</taxon>
        <taxon>Fungi</taxon>
        <taxon>Dikarya</taxon>
        <taxon>Basidiomycota</taxon>
        <taxon>Pucciniomycotina</taxon>
        <taxon>Pucciniomycetes</taxon>
        <taxon>Pucciniales</taxon>
        <taxon>Pucciniaceae</taxon>
        <taxon>Puccinia</taxon>
    </lineage>
</organism>
<evidence type="ECO:0000313" key="2">
    <source>
        <dbReference type="EMBL" id="OAV92640.1"/>
    </source>
</evidence>
<reference evidence="3 4" key="3">
    <citation type="journal article" date="2017" name="G3 (Bethesda)">
        <title>Comparative analysis highlights variable genome content of wheat rusts and divergence of the mating loci.</title>
        <authorList>
            <person name="Cuomo C.A."/>
            <person name="Bakkeren G."/>
            <person name="Khalil H.B."/>
            <person name="Panwar V."/>
            <person name="Joly D."/>
            <person name="Linning R."/>
            <person name="Sakthikumar S."/>
            <person name="Song X."/>
            <person name="Adiconis X."/>
            <person name="Fan L."/>
            <person name="Goldberg J.M."/>
            <person name="Levin J.Z."/>
            <person name="Young S."/>
            <person name="Zeng Q."/>
            <person name="Anikster Y."/>
            <person name="Bruce M."/>
            <person name="Wang M."/>
            <person name="Yin C."/>
            <person name="McCallum B."/>
            <person name="Szabo L.J."/>
            <person name="Hulbert S."/>
            <person name="Chen X."/>
            <person name="Fellers J.P."/>
        </authorList>
    </citation>
    <scope>NUCLEOTIDE SEQUENCE</scope>
    <source>
        <strain evidence="4">Isolate 1-1 / race 1 (BBBD)</strain>
        <strain evidence="3">isolate 1-1 / race 1 (BBBD)</strain>
    </source>
</reference>
<feature type="region of interest" description="Disordered" evidence="1">
    <location>
        <begin position="171"/>
        <end position="214"/>
    </location>
</feature>
<reference evidence="2" key="1">
    <citation type="submission" date="2009-11" db="EMBL/GenBank/DDBJ databases">
        <authorList>
            <consortium name="The Broad Institute Genome Sequencing Platform"/>
            <person name="Ward D."/>
            <person name="Feldgarden M."/>
            <person name="Earl A."/>
            <person name="Young S.K."/>
            <person name="Zeng Q."/>
            <person name="Koehrsen M."/>
            <person name="Alvarado L."/>
            <person name="Berlin A."/>
            <person name="Bochicchio J."/>
            <person name="Borenstein D."/>
            <person name="Chapman S.B."/>
            <person name="Chen Z."/>
            <person name="Engels R."/>
            <person name="Freedman E."/>
            <person name="Gellesch M."/>
            <person name="Goldberg J."/>
            <person name="Griggs A."/>
            <person name="Gujja S."/>
            <person name="Heilman E."/>
            <person name="Heiman D."/>
            <person name="Hepburn T."/>
            <person name="Howarth C."/>
            <person name="Jen D."/>
            <person name="Larson L."/>
            <person name="Lewis B."/>
            <person name="Mehta T."/>
            <person name="Park D."/>
            <person name="Pearson M."/>
            <person name="Roberts A."/>
            <person name="Saif S."/>
            <person name="Shea T."/>
            <person name="Shenoy N."/>
            <person name="Sisk P."/>
            <person name="Stolte C."/>
            <person name="Sykes S."/>
            <person name="Thomson T."/>
            <person name="Walk T."/>
            <person name="White J."/>
            <person name="Yandava C."/>
            <person name="Izard J."/>
            <person name="Baranova O.V."/>
            <person name="Blanton J.M."/>
            <person name="Tanner A.C."/>
            <person name="Dewhirst F.E."/>
            <person name="Haas B."/>
            <person name="Nusbaum C."/>
            <person name="Birren B."/>
        </authorList>
    </citation>
    <scope>NUCLEOTIDE SEQUENCE [LARGE SCALE GENOMIC DNA]</scope>
    <source>
        <strain evidence="2">1-1 BBBD Race 1</strain>
    </source>
</reference>
<evidence type="ECO:0000313" key="4">
    <source>
        <dbReference type="Proteomes" id="UP000005240"/>
    </source>
</evidence>
<dbReference type="VEuPathDB" id="FungiDB:PTTG_04998"/>
<accession>A0A180GIV8</accession>
<dbReference type="Proteomes" id="UP000005240">
    <property type="component" value="Unassembled WGS sequence"/>
</dbReference>